<proteinExistence type="predicted"/>
<evidence type="ECO:0000256" key="1">
    <source>
        <dbReference type="SAM" id="MobiDB-lite"/>
    </source>
</evidence>
<dbReference type="AlphaFoldDB" id="A0A7X5WWG8"/>
<gene>
    <name evidence="2" type="ORF">SMALB_0185</name>
</gene>
<comment type="caution">
    <text evidence="2">The sequence shown here is derived from an EMBL/GenBank/DDBJ whole genome shotgun (WGS) entry which is preliminary data.</text>
</comment>
<reference evidence="2 3" key="1">
    <citation type="submission" date="2020-02" db="EMBL/GenBank/DDBJ databases">
        <title>Streptomyces malaysiensis DSM14702 (JHCC583434, PFL_A843) Genome sequencing and assembly.</title>
        <authorList>
            <person name="Samborskyy M."/>
        </authorList>
    </citation>
    <scope>NUCLEOTIDE SEQUENCE [LARGE SCALE GENOMIC DNA]</scope>
    <source>
        <strain evidence="2 3">DSM 14702</strain>
    </source>
</reference>
<protein>
    <submittedName>
        <fullName evidence="2">Uncharacterized protein</fullName>
    </submittedName>
</protein>
<feature type="region of interest" description="Disordered" evidence="1">
    <location>
        <begin position="1"/>
        <end position="23"/>
    </location>
</feature>
<feature type="compositionally biased region" description="Basic and acidic residues" evidence="1">
    <location>
        <begin position="1"/>
        <end position="13"/>
    </location>
</feature>
<sequence length="55" mass="6142">MRHRTGMCDERQRRPATLTPKLDANAGLGQVVVKRTPDAAWSIRMPDPDVSRAVI</sequence>
<name>A0A7X5WWG8_STRMQ</name>
<accession>A0A7X5WWG8</accession>
<organism evidence="2 3">
    <name type="scientific">Streptomyces malaysiensis</name>
    <dbReference type="NCBI Taxonomy" id="92644"/>
    <lineage>
        <taxon>Bacteria</taxon>
        <taxon>Bacillati</taxon>
        <taxon>Actinomycetota</taxon>
        <taxon>Actinomycetes</taxon>
        <taxon>Kitasatosporales</taxon>
        <taxon>Streptomycetaceae</taxon>
        <taxon>Streptomyces</taxon>
        <taxon>Streptomyces violaceusniger group</taxon>
    </lineage>
</organism>
<dbReference type="EMBL" id="JAALLH010000001">
    <property type="protein sequence ID" value="NIY62280.1"/>
    <property type="molecule type" value="Genomic_DNA"/>
</dbReference>
<evidence type="ECO:0000313" key="2">
    <source>
        <dbReference type="EMBL" id="NIY62280.1"/>
    </source>
</evidence>
<evidence type="ECO:0000313" key="3">
    <source>
        <dbReference type="Proteomes" id="UP000536624"/>
    </source>
</evidence>
<dbReference type="Proteomes" id="UP000536624">
    <property type="component" value="Unassembled WGS sequence"/>
</dbReference>